<evidence type="ECO:0000256" key="3">
    <source>
        <dbReference type="ARBA" id="ARBA00022630"/>
    </source>
</evidence>
<evidence type="ECO:0000256" key="2">
    <source>
        <dbReference type="ARBA" id="ARBA00009347"/>
    </source>
</evidence>
<feature type="domain" description="Acyl-CoA oxidase/dehydrogenase middle" evidence="14">
    <location>
        <begin position="124"/>
        <end position="218"/>
    </location>
</feature>
<dbReference type="GO" id="GO:0050660">
    <property type="term" value="F:flavin adenine dinucleotide binding"/>
    <property type="evidence" value="ECO:0007669"/>
    <property type="project" value="InterPro"/>
</dbReference>
<dbReference type="FunFam" id="2.40.110.10:FF:000001">
    <property type="entry name" value="Acyl-CoA dehydrogenase, mitochondrial"/>
    <property type="match status" value="1"/>
</dbReference>
<dbReference type="PANTHER" id="PTHR43884:SF12">
    <property type="entry name" value="ISOVALERYL-COA DEHYDROGENASE, MITOCHONDRIAL-RELATED"/>
    <property type="match status" value="1"/>
</dbReference>
<dbReference type="RefSeq" id="WP_127600725.1">
    <property type="nucleotide sequence ID" value="NZ_SMUV01000030.1"/>
</dbReference>
<dbReference type="InterPro" id="IPR013786">
    <property type="entry name" value="AcylCoA_DH/ox_N"/>
</dbReference>
<feature type="domain" description="Acyl-CoA dehydrogenase/oxidase C-terminal" evidence="13">
    <location>
        <begin position="231"/>
        <end position="381"/>
    </location>
</feature>
<evidence type="ECO:0000256" key="11">
    <source>
        <dbReference type="ARBA" id="ARBA00075603"/>
    </source>
</evidence>
<protein>
    <recommendedName>
        <fullName evidence="9">3-sulfinopropanoyl-CoA desulfinase</fullName>
        <ecNumber evidence="7">1.3.8.10</ecNumber>
        <ecNumber evidence="8">3.13.1.4</ecNumber>
    </recommendedName>
    <alternativeName>
        <fullName evidence="11">3-sulfinopropionyl coenzyme A desulfinase</fullName>
    </alternativeName>
    <alternativeName>
        <fullName evidence="10">Cyclohex-1-ene-1-carbonyl-CoA dehydrogenase</fullName>
    </alternativeName>
</protein>
<dbReference type="SUPFAM" id="SSF47203">
    <property type="entry name" value="Acyl-CoA dehydrogenase C-terminal domain-like"/>
    <property type="match status" value="1"/>
</dbReference>
<dbReference type="PROSITE" id="PS00073">
    <property type="entry name" value="ACYL_COA_DH_2"/>
    <property type="match status" value="1"/>
</dbReference>
<dbReference type="InterPro" id="IPR009100">
    <property type="entry name" value="AcylCoA_DH/oxidase_NM_dom_sf"/>
</dbReference>
<keyword evidence="17" id="KW-1185">Reference proteome</keyword>
<reference evidence="16 17" key="1">
    <citation type="submission" date="2019-03" db="EMBL/GenBank/DDBJ databases">
        <title>Ruegeria lutea sp. nov., a novel strain, isolated from marine sediment, the Masan Bay, South Korea.</title>
        <authorList>
            <person name="Kim J."/>
            <person name="Kim D.-Y."/>
            <person name="Lee S.-S."/>
        </authorList>
    </citation>
    <scope>NUCLEOTIDE SEQUENCE [LARGE SCALE GENOMIC DNA]</scope>
    <source>
        <strain evidence="16 17">318-1</strain>
    </source>
</reference>
<dbReference type="AlphaFoldDB" id="A0A4R5VHF8"/>
<evidence type="ECO:0000256" key="7">
    <source>
        <dbReference type="ARBA" id="ARBA00066362"/>
    </source>
</evidence>
<evidence type="ECO:0000259" key="14">
    <source>
        <dbReference type="Pfam" id="PF02770"/>
    </source>
</evidence>
<dbReference type="Gene3D" id="1.20.140.10">
    <property type="entry name" value="Butyryl-CoA Dehydrogenase, subunit A, domain 3"/>
    <property type="match status" value="1"/>
</dbReference>
<dbReference type="EC" id="1.3.8.10" evidence="7"/>
<dbReference type="PIRSF" id="PIRSF016578">
    <property type="entry name" value="HsaA"/>
    <property type="match status" value="1"/>
</dbReference>
<dbReference type="InterPro" id="IPR006091">
    <property type="entry name" value="Acyl-CoA_Oxase/DH_mid-dom"/>
</dbReference>
<proteinExistence type="inferred from homology"/>
<evidence type="ECO:0000256" key="8">
    <source>
        <dbReference type="ARBA" id="ARBA00066461"/>
    </source>
</evidence>
<evidence type="ECO:0000256" key="5">
    <source>
        <dbReference type="ARBA" id="ARBA00023002"/>
    </source>
</evidence>
<name>A0A4R5VHF8_9RHOB</name>
<dbReference type="FunFam" id="1.20.140.10:FF:000004">
    <property type="entry name" value="Acyl-CoA dehydrogenase FadE25"/>
    <property type="match status" value="1"/>
</dbReference>
<organism evidence="16 17">
    <name type="scientific">Antarcticimicrobium luteum</name>
    <dbReference type="NCBI Taxonomy" id="2547397"/>
    <lineage>
        <taxon>Bacteria</taxon>
        <taxon>Pseudomonadati</taxon>
        <taxon>Pseudomonadota</taxon>
        <taxon>Alphaproteobacteria</taxon>
        <taxon>Rhodobacterales</taxon>
        <taxon>Paracoccaceae</taxon>
        <taxon>Antarcticimicrobium</taxon>
    </lineage>
</organism>
<comment type="cofactor">
    <cofactor evidence="1 12">
        <name>FAD</name>
        <dbReference type="ChEBI" id="CHEBI:57692"/>
    </cofactor>
</comment>
<evidence type="ECO:0000256" key="6">
    <source>
        <dbReference type="ARBA" id="ARBA00052938"/>
    </source>
</evidence>
<feature type="domain" description="Acyl-CoA dehydrogenase/oxidase N-terminal" evidence="15">
    <location>
        <begin position="8"/>
        <end position="119"/>
    </location>
</feature>
<evidence type="ECO:0000259" key="15">
    <source>
        <dbReference type="Pfam" id="PF02771"/>
    </source>
</evidence>
<dbReference type="InterPro" id="IPR006089">
    <property type="entry name" value="Acyl-CoA_DH_CS"/>
</dbReference>
<evidence type="ECO:0000256" key="10">
    <source>
        <dbReference type="ARBA" id="ARBA00072305"/>
    </source>
</evidence>
<dbReference type="EC" id="3.13.1.4" evidence="8"/>
<dbReference type="GO" id="GO:0003995">
    <property type="term" value="F:acyl-CoA dehydrogenase activity"/>
    <property type="evidence" value="ECO:0007669"/>
    <property type="project" value="InterPro"/>
</dbReference>
<keyword evidence="5 12" id="KW-0560">Oxidoreductase</keyword>
<dbReference type="InterPro" id="IPR046373">
    <property type="entry name" value="Acyl-CoA_Oxase/DH_mid-dom_sf"/>
</dbReference>
<comment type="similarity">
    <text evidence="2 12">Belongs to the acyl-CoA dehydrogenase family.</text>
</comment>
<dbReference type="Pfam" id="PF00441">
    <property type="entry name" value="Acyl-CoA_dh_1"/>
    <property type="match status" value="1"/>
</dbReference>
<dbReference type="InterPro" id="IPR009075">
    <property type="entry name" value="AcylCo_DH/oxidase_C"/>
</dbReference>
<dbReference type="Proteomes" id="UP000295301">
    <property type="component" value="Unassembled WGS sequence"/>
</dbReference>
<evidence type="ECO:0000313" key="17">
    <source>
        <dbReference type="Proteomes" id="UP000295301"/>
    </source>
</evidence>
<dbReference type="Gene3D" id="2.40.110.10">
    <property type="entry name" value="Butyryl-CoA Dehydrogenase, subunit A, domain 2"/>
    <property type="match status" value="1"/>
</dbReference>
<dbReference type="EMBL" id="SMUV01000030">
    <property type="protein sequence ID" value="TDK53003.1"/>
    <property type="molecule type" value="Genomic_DNA"/>
</dbReference>
<sequence>MLESFDQSEELQMFREAVRKMSEKEFAPIAAQIDDEDAMPDKVMPLLRDMGLVQLQVSEAYEGPGGTLLMNCIAKEEVARHSFAVSHLVGACDFAMVLPLRAFGTEEQRRHFLPQVATGNITAAIGLTEPGTGSDVSGIKTTARRDGDHWVINGQKTFITKGDTAKFINVIARTSEGTRGGGLSSFLVEQRTPGLTIGGAVRKMGLRGIKSVDLFFDDLRVPAENMIGAEGQGFKNTMHCLNYNRPTVAASALGLAQGALDAAVAYANEREQFGQKVIQFQAIGHKLAEMRIQIEAARALLYRVCALADSGATNGLAEMASCAKAFASNTAMQVTTEAVQVFGGAGYLCDNPVERMMRDAKVTQIYEGTTEIQKLIIARSMVA</sequence>
<keyword evidence="4 12" id="KW-0274">FAD</keyword>
<evidence type="ECO:0000256" key="1">
    <source>
        <dbReference type="ARBA" id="ARBA00001974"/>
    </source>
</evidence>
<comment type="catalytic activity">
    <reaction evidence="6">
        <text>3-sulfinopropanoyl-CoA + H2O = propanoyl-CoA + sulfite + H(+)</text>
        <dbReference type="Rhea" id="RHEA:41624"/>
        <dbReference type="ChEBI" id="CHEBI:15377"/>
        <dbReference type="ChEBI" id="CHEBI:15378"/>
        <dbReference type="ChEBI" id="CHEBI:17359"/>
        <dbReference type="ChEBI" id="CHEBI:57392"/>
        <dbReference type="ChEBI" id="CHEBI:78349"/>
        <dbReference type="EC" id="3.13.1.4"/>
    </reaction>
    <physiologicalReaction direction="left-to-right" evidence="6">
        <dbReference type="Rhea" id="RHEA:41625"/>
    </physiologicalReaction>
</comment>
<dbReference type="Pfam" id="PF02771">
    <property type="entry name" value="Acyl-CoA_dh_N"/>
    <property type="match status" value="1"/>
</dbReference>
<comment type="caution">
    <text evidence="16">The sequence shown here is derived from an EMBL/GenBank/DDBJ whole genome shotgun (WGS) entry which is preliminary data.</text>
</comment>
<dbReference type="SUPFAM" id="SSF56645">
    <property type="entry name" value="Acyl-CoA dehydrogenase NM domain-like"/>
    <property type="match status" value="1"/>
</dbReference>
<dbReference type="InterPro" id="IPR037069">
    <property type="entry name" value="AcylCoA_DH/ox_N_sf"/>
</dbReference>
<dbReference type="OrthoDB" id="9775090at2"/>
<gene>
    <name evidence="16" type="ORF">E1832_00885</name>
</gene>
<evidence type="ECO:0000259" key="13">
    <source>
        <dbReference type="Pfam" id="PF00441"/>
    </source>
</evidence>
<dbReference type="Pfam" id="PF02770">
    <property type="entry name" value="Acyl-CoA_dh_M"/>
    <property type="match status" value="1"/>
</dbReference>
<evidence type="ECO:0000256" key="4">
    <source>
        <dbReference type="ARBA" id="ARBA00022827"/>
    </source>
</evidence>
<keyword evidence="3 12" id="KW-0285">Flavoprotein</keyword>
<evidence type="ECO:0000256" key="9">
    <source>
        <dbReference type="ARBA" id="ARBA00068311"/>
    </source>
</evidence>
<dbReference type="PANTHER" id="PTHR43884">
    <property type="entry name" value="ACYL-COA DEHYDROGENASE"/>
    <property type="match status" value="1"/>
</dbReference>
<accession>A0A4R5VHF8</accession>
<dbReference type="InterPro" id="IPR036250">
    <property type="entry name" value="AcylCo_DH-like_C"/>
</dbReference>
<evidence type="ECO:0000256" key="12">
    <source>
        <dbReference type="RuleBase" id="RU362125"/>
    </source>
</evidence>
<evidence type="ECO:0000313" key="16">
    <source>
        <dbReference type="EMBL" id="TDK53003.1"/>
    </source>
</evidence>
<dbReference type="Gene3D" id="1.10.540.10">
    <property type="entry name" value="Acyl-CoA dehydrogenase/oxidase, N-terminal domain"/>
    <property type="match status" value="1"/>
</dbReference>